<evidence type="ECO:0000259" key="1">
    <source>
        <dbReference type="PROSITE" id="PS50943"/>
    </source>
</evidence>
<dbReference type="InterPro" id="IPR001387">
    <property type="entry name" value="Cro/C1-type_HTH"/>
</dbReference>
<dbReference type="Proteomes" id="UP000180043">
    <property type="component" value="Unassembled WGS sequence"/>
</dbReference>
<proteinExistence type="predicted"/>
<accession>A0A1S1LPL5</accession>
<feature type="domain" description="HTH cro/C1-type" evidence="1">
    <location>
        <begin position="49"/>
        <end position="96"/>
    </location>
</feature>
<gene>
    <name evidence="2" type="ORF">BKG82_04010</name>
</gene>
<sequence length="305" mass="34202">MRFGWHALPMADISEARIELGPFLRARRAELTRDQVGLPPVAGIRRVSGLRREEVAQLAGISADYYARLEQGRLSSVSEYTLAAVCEALRLNADQETYVRTLARKPAIPMSNGDMTVDASTRNLLAHLSDVPVLALGPYLDILGWNTLASALFLDFAQVPREHRNLVWLAFLDARVRAMYLDWESVGRTCVAYLRMDAARNPHSPRLAELVGELSARDRDFHLWWTSQTVAHHNTSGRKRYRHPVAGEFTLDSQIYQRAETHETTLVFLVPTQNAQSRHAFSALARIAASLPESAAPLGDYQTRT</sequence>
<dbReference type="InterPro" id="IPR041413">
    <property type="entry name" value="MLTR_LBD"/>
</dbReference>
<dbReference type="CDD" id="cd00093">
    <property type="entry name" value="HTH_XRE"/>
    <property type="match status" value="1"/>
</dbReference>
<dbReference type="SUPFAM" id="SSF47413">
    <property type="entry name" value="lambda repressor-like DNA-binding domains"/>
    <property type="match status" value="1"/>
</dbReference>
<protein>
    <recommendedName>
        <fullName evidence="1">HTH cro/C1-type domain-containing protein</fullName>
    </recommendedName>
</protein>
<dbReference type="Gene3D" id="3.30.450.180">
    <property type="match status" value="1"/>
</dbReference>
<organism evidence="2 3">
    <name type="scientific">Mycobacteroides chelonae</name>
    <name type="common">Mycobacterium chelonae</name>
    <dbReference type="NCBI Taxonomy" id="1774"/>
    <lineage>
        <taxon>Bacteria</taxon>
        <taxon>Bacillati</taxon>
        <taxon>Actinomycetota</taxon>
        <taxon>Actinomycetes</taxon>
        <taxon>Mycobacteriales</taxon>
        <taxon>Mycobacteriaceae</taxon>
        <taxon>Mycobacteroides</taxon>
    </lineage>
</organism>
<evidence type="ECO:0000313" key="2">
    <source>
        <dbReference type="EMBL" id="OHU59726.1"/>
    </source>
</evidence>
<name>A0A1S1LPL5_MYCCH</name>
<dbReference type="PROSITE" id="PS50943">
    <property type="entry name" value="HTH_CROC1"/>
    <property type="match status" value="1"/>
</dbReference>
<dbReference type="EMBL" id="MLIQ01000011">
    <property type="protein sequence ID" value="OHU59726.1"/>
    <property type="molecule type" value="Genomic_DNA"/>
</dbReference>
<reference evidence="2 3" key="1">
    <citation type="submission" date="2016-10" db="EMBL/GenBank/DDBJ databases">
        <title>Evaluation of Human, Veterinary and Environmental Mycobacterium chelonae Isolates by Core Genome Phylogenomic Analysis, Targeted Gene Comparison, and Anti-microbial Susceptibility Patterns: A Tale of Mistaken Identities.</title>
        <authorList>
            <person name="Fogelson S.B."/>
            <person name="Camus A.C."/>
            <person name="Lorenz W."/>
            <person name="Vasireddy R."/>
            <person name="Vasireddy S."/>
            <person name="Smith T."/>
            <person name="Brown-Elliott B.A."/>
            <person name="Wallace R.J.Jr."/>
            <person name="Hasan N.A."/>
            <person name="Reischl U."/>
            <person name="Sanchez S."/>
        </authorList>
    </citation>
    <scope>NUCLEOTIDE SEQUENCE [LARGE SCALE GENOMIC DNA]</scope>
    <source>
        <strain evidence="2 3">15515</strain>
    </source>
</reference>
<dbReference type="PANTHER" id="PTHR35010:SF2">
    <property type="entry name" value="BLL4672 PROTEIN"/>
    <property type="match status" value="1"/>
</dbReference>
<dbReference type="Pfam" id="PF17765">
    <property type="entry name" value="MLTR_LBD"/>
    <property type="match status" value="1"/>
</dbReference>
<dbReference type="Pfam" id="PF13560">
    <property type="entry name" value="HTH_31"/>
    <property type="match status" value="1"/>
</dbReference>
<evidence type="ECO:0000313" key="3">
    <source>
        <dbReference type="Proteomes" id="UP000180043"/>
    </source>
</evidence>
<dbReference type="PANTHER" id="PTHR35010">
    <property type="entry name" value="BLL4672 PROTEIN-RELATED"/>
    <property type="match status" value="1"/>
</dbReference>
<dbReference type="SMART" id="SM00530">
    <property type="entry name" value="HTH_XRE"/>
    <property type="match status" value="1"/>
</dbReference>
<dbReference type="InterPro" id="IPR010982">
    <property type="entry name" value="Lambda_DNA-bd_dom_sf"/>
</dbReference>
<dbReference type="AlphaFoldDB" id="A0A1S1LPL5"/>
<comment type="caution">
    <text evidence="2">The sequence shown here is derived from an EMBL/GenBank/DDBJ whole genome shotgun (WGS) entry which is preliminary data.</text>
</comment>
<dbReference type="Gene3D" id="1.10.260.40">
    <property type="entry name" value="lambda repressor-like DNA-binding domains"/>
    <property type="match status" value="1"/>
</dbReference>
<dbReference type="GO" id="GO:0003677">
    <property type="term" value="F:DNA binding"/>
    <property type="evidence" value="ECO:0007669"/>
    <property type="project" value="InterPro"/>
</dbReference>